<dbReference type="EMBL" id="AP011846">
    <property type="protein sequence ID" value="BAJ47759.1"/>
    <property type="molecule type" value="Genomic_DNA"/>
</dbReference>
<accession>E6N640</accession>
<dbReference type="STRING" id="311458.CSUB_C0770"/>
<sequence>MDAGCCEKLITPTKDVKNGGMAADTDYMEKALAEQLEYCEKMLEMEARLDLVVAMLEEIINELSTPKTWLSEEKRSTLLERAKISYYRAKTLLYLAETTRGTKF</sequence>
<dbReference type="EMBL" id="AP011893">
    <property type="protein sequence ID" value="BAJ49417.1"/>
    <property type="molecule type" value="Genomic_DNA"/>
</dbReference>
<dbReference type="EMBL" id="BA000048">
    <property type="protein sequence ID" value="BAJ50628.1"/>
    <property type="molecule type" value="Genomic_DNA"/>
</dbReference>
<proteinExistence type="predicted"/>
<evidence type="ECO:0000313" key="2">
    <source>
        <dbReference type="EMBL" id="BAJ49417.1"/>
    </source>
</evidence>
<evidence type="ECO:0000313" key="4">
    <source>
        <dbReference type="Proteomes" id="UP000008120"/>
    </source>
</evidence>
<protein>
    <submittedName>
        <fullName evidence="1">Uncharacterized protein</fullName>
    </submittedName>
</protein>
<reference evidence="1 4" key="1">
    <citation type="journal article" date="2005" name="Environ. Microbiol.">
        <title>Genetic and functional properties of uncultivated thermophilic crenarchaeotes from a subsurface gold mine as revealed by analysis of genome fragments.</title>
        <authorList>
            <person name="Nunoura T."/>
            <person name="Hirayama H."/>
            <person name="Takami H."/>
            <person name="Oida H."/>
            <person name="Nishi S."/>
            <person name="Shimamura S."/>
            <person name="Suzuki Y."/>
            <person name="Inagaki F."/>
            <person name="Takai K."/>
            <person name="Nealson K.H."/>
            <person name="Horikoshi K."/>
        </authorList>
    </citation>
    <scope>NUCLEOTIDE SEQUENCE [LARGE SCALE GENOMIC DNA]</scope>
</reference>
<dbReference type="KEGG" id="csu:CSUB_C0770"/>
<gene>
    <name evidence="3" type="ORF">CSUB_C0770</name>
    <name evidence="2" type="ORF">HGMM_F15D08C08</name>
    <name evidence="1" type="ORF">HGMM_F39F10C09</name>
</gene>
<evidence type="ECO:0000313" key="1">
    <source>
        <dbReference type="EMBL" id="BAJ47759.1"/>
    </source>
</evidence>
<name>E6N640_CALS0</name>
<organism evidence="1 4">
    <name type="scientific">Caldiarchaeum subterraneum</name>
    <dbReference type="NCBI Taxonomy" id="311458"/>
    <lineage>
        <taxon>Archaea</taxon>
        <taxon>Nitrososphaerota</taxon>
        <taxon>Candidatus Caldarchaeales</taxon>
        <taxon>Candidatus Caldarchaeaceae</taxon>
        <taxon>Candidatus Caldarchaeum</taxon>
    </lineage>
</organism>
<dbReference type="BioCyc" id="CCAL311458:G131R-783-MONOMER"/>
<reference evidence="1 4" key="2">
    <citation type="journal article" date="2011" name="Nucleic Acids Res.">
        <title>Insights into the evolution of Archaea and eukaryotic protein modifier systems revealed by the genome of a novel archaeal group.</title>
        <authorList>
            <person name="Nunoura T."/>
            <person name="Takaki Y."/>
            <person name="Kakuta J."/>
            <person name="Nishi S."/>
            <person name="Sugahara J."/>
            <person name="Kazama H."/>
            <person name="Chee G."/>
            <person name="Hattori M."/>
            <person name="Kanai A."/>
            <person name="Atomi H."/>
            <person name="Takai K."/>
            <person name="Takami H."/>
        </authorList>
    </citation>
    <scope>NUCLEOTIDE SEQUENCE [LARGE SCALE GENOMIC DNA]</scope>
</reference>
<evidence type="ECO:0000313" key="3">
    <source>
        <dbReference type="EMBL" id="BAJ50628.1"/>
    </source>
</evidence>
<dbReference type="Proteomes" id="UP000008120">
    <property type="component" value="Chromosome"/>
</dbReference>
<dbReference type="AlphaFoldDB" id="E6N640"/>